<reference evidence="1" key="1">
    <citation type="submission" date="2020-05" db="EMBL/GenBank/DDBJ databases">
        <title>Mycena genomes resolve the evolution of fungal bioluminescence.</title>
        <authorList>
            <person name="Tsai I.J."/>
        </authorList>
    </citation>
    <scope>NUCLEOTIDE SEQUENCE</scope>
    <source>
        <strain evidence="1">CCC161011</strain>
    </source>
</reference>
<evidence type="ECO:0000313" key="1">
    <source>
        <dbReference type="EMBL" id="KAF7347380.1"/>
    </source>
</evidence>
<dbReference type="GO" id="GO:0016787">
    <property type="term" value="F:hydrolase activity"/>
    <property type="evidence" value="ECO:0007669"/>
    <property type="project" value="UniProtKB-KW"/>
</dbReference>
<name>A0A8H7CRD0_9AGAR</name>
<protein>
    <submittedName>
        <fullName evidence="1">Alpha beta-hydrolase</fullName>
    </submittedName>
</protein>
<sequence length="138" mass="15649">MKWFTSHLPWKSFSPAVLRIIEDTYFIPDPDRPGYITTKTSVEQEIASFVDDGTHVRAIPFLLTILDVLPTHIIMGSINDLLSATLYDLGLHNTQQVRSRFASLTFMEEVGHYLPVVKPRAIAKQNFKSLQIHGPSKL</sequence>
<dbReference type="EMBL" id="JACAZI010000012">
    <property type="protein sequence ID" value="KAF7347380.1"/>
    <property type="molecule type" value="Genomic_DNA"/>
</dbReference>
<dbReference type="InterPro" id="IPR029058">
    <property type="entry name" value="AB_hydrolase_fold"/>
</dbReference>
<accession>A0A8H7CRD0</accession>
<dbReference type="AlphaFoldDB" id="A0A8H7CRD0"/>
<gene>
    <name evidence="1" type="ORF">MVEN_01493800</name>
</gene>
<organism evidence="1 2">
    <name type="scientific">Mycena venus</name>
    <dbReference type="NCBI Taxonomy" id="2733690"/>
    <lineage>
        <taxon>Eukaryota</taxon>
        <taxon>Fungi</taxon>
        <taxon>Dikarya</taxon>
        <taxon>Basidiomycota</taxon>
        <taxon>Agaricomycotina</taxon>
        <taxon>Agaricomycetes</taxon>
        <taxon>Agaricomycetidae</taxon>
        <taxon>Agaricales</taxon>
        <taxon>Marasmiineae</taxon>
        <taxon>Mycenaceae</taxon>
        <taxon>Mycena</taxon>
    </lineage>
</organism>
<dbReference type="Gene3D" id="3.40.50.1820">
    <property type="entry name" value="alpha/beta hydrolase"/>
    <property type="match status" value="1"/>
</dbReference>
<proteinExistence type="predicted"/>
<dbReference type="Proteomes" id="UP000620124">
    <property type="component" value="Unassembled WGS sequence"/>
</dbReference>
<evidence type="ECO:0000313" key="2">
    <source>
        <dbReference type="Proteomes" id="UP000620124"/>
    </source>
</evidence>
<keyword evidence="1" id="KW-0378">Hydrolase</keyword>
<keyword evidence="2" id="KW-1185">Reference proteome</keyword>
<dbReference type="OrthoDB" id="94039at2759"/>
<comment type="caution">
    <text evidence="1">The sequence shown here is derived from an EMBL/GenBank/DDBJ whole genome shotgun (WGS) entry which is preliminary data.</text>
</comment>